<dbReference type="AlphaFoldDB" id="A0A6S6R8L8"/>
<evidence type="ECO:0000313" key="2">
    <source>
        <dbReference type="Proteomes" id="UP000515561"/>
    </source>
</evidence>
<proteinExistence type="predicted"/>
<dbReference type="RefSeq" id="WP_184093993.1">
    <property type="nucleotide sequence ID" value="NZ_AP023367.1"/>
</dbReference>
<gene>
    <name evidence="1" type="ORF">acsn021_28600</name>
</gene>
<dbReference type="Proteomes" id="UP000515561">
    <property type="component" value="Chromosome"/>
</dbReference>
<evidence type="ECO:0000313" key="1">
    <source>
        <dbReference type="EMBL" id="BCJ95291.1"/>
    </source>
</evidence>
<reference evidence="1 2" key="1">
    <citation type="journal article" date="2016" name="Int. J. Syst. Evol. Microbiol.">
        <title>Descriptions of Anaerotaenia torta gen. nov., sp. nov. and Anaerocolumna cellulosilytica gen. nov., sp. nov. isolated from a methanogenic reactor of cattle waste.</title>
        <authorList>
            <person name="Uek A."/>
            <person name="Ohtaki Y."/>
            <person name="Kaku N."/>
            <person name="Ueki K."/>
        </authorList>
    </citation>
    <scope>NUCLEOTIDE SEQUENCE [LARGE SCALE GENOMIC DNA]</scope>
    <source>
        <strain evidence="1 2">SN021</strain>
    </source>
</reference>
<accession>A0A6S6R8L8</accession>
<organism evidence="1 2">
    <name type="scientific">Anaerocolumna cellulosilytica</name>
    <dbReference type="NCBI Taxonomy" id="433286"/>
    <lineage>
        <taxon>Bacteria</taxon>
        <taxon>Bacillati</taxon>
        <taxon>Bacillota</taxon>
        <taxon>Clostridia</taxon>
        <taxon>Lachnospirales</taxon>
        <taxon>Lachnospiraceae</taxon>
        <taxon>Anaerocolumna</taxon>
    </lineage>
</organism>
<dbReference type="KEGG" id="acel:acsn021_28600"/>
<dbReference type="EMBL" id="AP023367">
    <property type="protein sequence ID" value="BCJ95291.1"/>
    <property type="molecule type" value="Genomic_DNA"/>
</dbReference>
<protein>
    <submittedName>
        <fullName evidence="1">Uncharacterized protein</fullName>
    </submittedName>
</protein>
<name>A0A6S6R8L8_9FIRM</name>
<keyword evidence="2" id="KW-1185">Reference proteome</keyword>
<sequence length="319" mass="37848">MAEGILEVKPFQDTYYYSCHDNPIISLIYSVRGDILPVLQNDIFYYGEEGLLSVSRKSKKDVFQLLKEEGFRIEKVGMVPELIQVIKEYRKKNFFLFVPVDACYIAAIEEVYHKGHYNNYMLILSEYNGNITYINTIGVDTAVRTCSSEEVRLGYQSEHNPNKEIVIISYEKKETNSSVFSARENFLNNYRENQRFIIQGINRVEELLHYIEEKLYKPGQWEEFYRKNELFFQTLVPIRMVDRIGSQYYQHCKLFQDCSTIVNIRKMILEEWNVILAILHKYNLKLSNEKNSLLPFLEAIQKVCVLEKEYILTMEWSYL</sequence>